<dbReference type="EMBL" id="JAACNH010000007">
    <property type="protein sequence ID" value="KAG8438200.1"/>
    <property type="molecule type" value="Genomic_DNA"/>
</dbReference>
<keyword evidence="11 19" id="KW-0472">Membrane</keyword>
<evidence type="ECO:0000256" key="4">
    <source>
        <dbReference type="ARBA" id="ARBA00022676"/>
    </source>
</evidence>
<keyword evidence="9 19" id="KW-0333">Golgi apparatus</keyword>
<dbReference type="GO" id="GO:0032580">
    <property type="term" value="C:Golgi cisterna membrane"/>
    <property type="evidence" value="ECO:0007669"/>
    <property type="project" value="UniProtKB-SubCell"/>
</dbReference>
<organism evidence="22 23">
    <name type="scientific">Hymenochirus boettgeri</name>
    <name type="common">Congo dwarf clawed frog</name>
    <dbReference type="NCBI Taxonomy" id="247094"/>
    <lineage>
        <taxon>Eukaryota</taxon>
        <taxon>Metazoa</taxon>
        <taxon>Chordata</taxon>
        <taxon>Craniata</taxon>
        <taxon>Vertebrata</taxon>
        <taxon>Euteleostomi</taxon>
        <taxon>Amphibia</taxon>
        <taxon>Batrachia</taxon>
        <taxon>Anura</taxon>
        <taxon>Pipoidea</taxon>
        <taxon>Pipidae</taxon>
        <taxon>Pipinae</taxon>
        <taxon>Hymenochirus</taxon>
    </lineage>
</organism>
<evidence type="ECO:0000256" key="12">
    <source>
        <dbReference type="ARBA" id="ARBA00023180"/>
    </source>
</evidence>
<comment type="subcellular location">
    <subcellularLocation>
        <location evidence="1 19">Golgi apparatus</location>
        <location evidence="1 19">Golgi stack membrane</location>
        <topology evidence="1 19">Single-pass type II membrane protein</topology>
    </subcellularLocation>
</comment>
<evidence type="ECO:0000256" key="11">
    <source>
        <dbReference type="ARBA" id="ARBA00023136"/>
    </source>
</evidence>
<comment type="catalytic activity">
    <reaction evidence="15">
        <text>a beta-D-galactosyl-(1-&gt;3)-N-acetyl-beta-D-glucosaminyl derivative + GDP-beta-L-fucose = a beta-D-galactosyl-(1-&gt;3)-[alpha-L-fucosyl-(1-&gt;4)]-N-acetyl-beta-D-glucosaminyl derivative + GDP + H(+)</text>
        <dbReference type="Rhea" id="RHEA:23628"/>
        <dbReference type="ChEBI" id="CHEBI:15378"/>
        <dbReference type="ChEBI" id="CHEBI:57273"/>
        <dbReference type="ChEBI" id="CHEBI:58189"/>
        <dbReference type="ChEBI" id="CHEBI:133506"/>
        <dbReference type="ChEBI" id="CHEBI:140304"/>
        <dbReference type="EC" id="2.4.1.65"/>
    </reaction>
    <physiologicalReaction direction="left-to-right" evidence="15">
        <dbReference type="Rhea" id="RHEA:23629"/>
    </physiologicalReaction>
</comment>
<evidence type="ECO:0000256" key="16">
    <source>
        <dbReference type="ARBA" id="ARBA00036468"/>
    </source>
</evidence>
<proteinExistence type="inferred from homology"/>
<comment type="catalytic activity">
    <reaction evidence="17">
        <text>an N-acetyl-alpha-neuraminyl-(2-&gt;3)-beta-D-galactosyl-(1-&gt;4)-N-acetyl-beta-D-glucosaminyl derivative + GDP-beta-L-fucose = an alpha-Neu5Ac-(2-&gt;3)-beta-D-Gal-(1-&gt;4)-[alpha-L-Fuc-(1-&gt;3)]-beta-D-GlcNAc derivative + GDP + H(+)</text>
        <dbReference type="Rhea" id="RHEA:56076"/>
        <dbReference type="ChEBI" id="CHEBI:15378"/>
        <dbReference type="ChEBI" id="CHEBI:57273"/>
        <dbReference type="ChEBI" id="CHEBI:58189"/>
        <dbReference type="ChEBI" id="CHEBI:136545"/>
        <dbReference type="ChEBI" id="CHEBI:139509"/>
    </reaction>
    <physiologicalReaction direction="left-to-right" evidence="17">
        <dbReference type="Rhea" id="RHEA:56077"/>
    </physiologicalReaction>
</comment>
<evidence type="ECO:0000313" key="23">
    <source>
        <dbReference type="Proteomes" id="UP000812440"/>
    </source>
</evidence>
<keyword evidence="5 19" id="KW-0808">Transferase</keyword>
<dbReference type="GO" id="GO:0017083">
    <property type="term" value="F:4-galactosyl-N-acetylglucosaminide 3-alpha-L-fucosyltransferase activity"/>
    <property type="evidence" value="ECO:0007669"/>
    <property type="project" value="UniProtKB-EC"/>
</dbReference>
<evidence type="ECO:0000256" key="7">
    <source>
        <dbReference type="ARBA" id="ARBA00022968"/>
    </source>
</evidence>
<dbReference type="OrthoDB" id="427096at2759"/>
<evidence type="ECO:0000256" key="10">
    <source>
        <dbReference type="ARBA" id="ARBA00023098"/>
    </source>
</evidence>
<evidence type="ECO:0000256" key="17">
    <source>
        <dbReference type="ARBA" id="ARBA00036481"/>
    </source>
</evidence>
<feature type="transmembrane region" description="Helical" evidence="19">
    <location>
        <begin position="7"/>
        <end position="25"/>
    </location>
</feature>
<evidence type="ECO:0000256" key="1">
    <source>
        <dbReference type="ARBA" id="ARBA00004447"/>
    </source>
</evidence>
<comment type="catalytic activity">
    <reaction evidence="16">
        <text>an alpha-Neu5Ac-(2-&gt;3)-beta-D-Gal-(1-&gt;3)-D-GlcNAc derivative + GDP-beta-L-fucose = an alpha-Neu5Ac-(2-&gt;3)-beta-D-Gal-(1-&gt;3)-[alpha-L-Fuc-(1-&gt;4)]-beta-D-GlcNAc derivative + GDP + H(+)</text>
        <dbReference type="Rhea" id="RHEA:62904"/>
        <dbReference type="ChEBI" id="CHEBI:15378"/>
        <dbReference type="ChEBI" id="CHEBI:57273"/>
        <dbReference type="ChEBI" id="CHEBI:58189"/>
        <dbReference type="ChEBI" id="CHEBI:146021"/>
        <dbReference type="ChEBI" id="CHEBI:146022"/>
    </reaction>
    <physiologicalReaction direction="left-to-right" evidence="16">
        <dbReference type="Rhea" id="RHEA:62905"/>
    </physiologicalReaction>
</comment>
<feature type="domain" description="Fucosyltransferase C-terminal" evidence="20">
    <location>
        <begin position="168"/>
        <end position="341"/>
    </location>
</feature>
<reference evidence="22" key="1">
    <citation type="thesis" date="2020" institute="ProQuest LLC" country="789 East Eisenhower Parkway, Ann Arbor, MI, USA">
        <title>Comparative Genomics and Chromosome Evolution.</title>
        <authorList>
            <person name="Mudd A.B."/>
        </authorList>
    </citation>
    <scope>NUCLEOTIDE SEQUENCE</scope>
    <source>
        <strain evidence="22">Female2</strain>
        <tissue evidence="22">Blood</tissue>
    </source>
</reference>
<evidence type="ECO:0000256" key="9">
    <source>
        <dbReference type="ARBA" id="ARBA00023034"/>
    </source>
</evidence>
<evidence type="ECO:0000256" key="2">
    <source>
        <dbReference type="ARBA" id="ARBA00004922"/>
    </source>
</evidence>
<evidence type="ECO:0000256" key="6">
    <source>
        <dbReference type="ARBA" id="ARBA00022692"/>
    </source>
</evidence>
<comment type="catalytic activity">
    <reaction evidence="13">
        <text>a beta-D-galactosyl-(1-&gt;4)-N-acetyl-beta-D-glucosaminyl derivative + GDP-beta-L-fucose = a beta-D-galactosyl-(1-&gt;4)-[alpha-L-fucosyl-(1-&gt;3)]-N-acetyl-beta-D-glucosaminyl derivative + GDP + H(+)</text>
        <dbReference type="Rhea" id="RHEA:14257"/>
        <dbReference type="ChEBI" id="CHEBI:15378"/>
        <dbReference type="ChEBI" id="CHEBI:57273"/>
        <dbReference type="ChEBI" id="CHEBI:58189"/>
        <dbReference type="ChEBI" id="CHEBI:133507"/>
        <dbReference type="ChEBI" id="CHEBI:137941"/>
        <dbReference type="EC" id="2.4.1.152"/>
    </reaction>
    <physiologicalReaction direction="left-to-right" evidence="13">
        <dbReference type="Rhea" id="RHEA:14258"/>
    </physiologicalReaction>
</comment>
<evidence type="ECO:0000259" key="21">
    <source>
        <dbReference type="Pfam" id="PF17039"/>
    </source>
</evidence>
<name>A0A8T2J4D0_9PIPI</name>
<keyword evidence="6 19" id="KW-0812">Transmembrane</keyword>
<comment type="similarity">
    <text evidence="3 19">Belongs to the glycosyltransferase 10 family.</text>
</comment>
<feature type="domain" description="Fucosyltransferase N-terminal" evidence="21">
    <location>
        <begin position="48"/>
        <end position="154"/>
    </location>
</feature>
<dbReference type="InterPro" id="IPR038577">
    <property type="entry name" value="GT10-like_C_sf"/>
</dbReference>
<evidence type="ECO:0000256" key="14">
    <source>
        <dbReference type="ARBA" id="ARBA00036052"/>
    </source>
</evidence>
<dbReference type="InterPro" id="IPR055270">
    <property type="entry name" value="Glyco_tran_10_C"/>
</dbReference>
<evidence type="ECO:0000256" key="19">
    <source>
        <dbReference type="RuleBase" id="RU003832"/>
    </source>
</evidence>
<comment type="catalytic activity">
    <reaction evidence="18">
        <text>beta-D-galactosyl-(1-&gt;4)-N-acetyl-D-glucosamine + GDP-beta-L-fucose = beta-D-galactosyl-(1-&gt;4)-[alpha-L-fucosyl-(1-&gt;3)]-N-acetyl-D-glucosamine + GDP + H(+)</text>
        <dbReference type="Rhea" id="RHEA:62824"/>
        <dbReference type="ChEBI" id="CHEBI:15378"/>
        <dbReference type="ChEBI" id="CHEBI:57273"/>
        <dbReference type="ChEBI" id="CHEBI:58189"/>
        <dbReference type="ChEBI" id="CHEBI:60152"/>
        <dbReference type="ChEBI" id="CHEBI:62287"/>
    </reaction>
    <physiologicalReaction direction="left-to-right" evidence="18">
        <dbReference type="Rhea" id="RHEA:62825"/>
    </physiologicalReaction>
</comment>
<comment type="caution">
    <text evidence="22">The sequence shown here is derived from an EMBL/GenBank/DDBJ whole genome shotgun (WGS) entry which is preliminary data.</text>
</comment>
<evidence type="ECO:0000256" key="3">
    <source>
        <dbReference type="ARBA" id="ARBA00008919"/>
    </source>
</evidence>
<dbReference type="GO" id="GO:0017060">
    <property type="term" value="F:3-galactosyl-N-acetylglucosaminide 4-alpha-L-fucosyltransferase activity"/>
    <property type="evidence" value="ECO:0007669"/>
    <property type="project" value="UniProtKB-EC"/>
</dbReference>
<dbReference type="FunFam" id="3.40.50.11660:FF:000001">
    <property type="entry name" value="alpha-(1,3)-fucosyltransferase 9"/>
    <property type="match status" value="1"/>
</dbReference>
<dbReference type="SUPFAM" id="SSF53756">
    <property type="entry name" value="UDP-Glycosyltransferase/glycogen phosphorylase"/>
    <property type="match status" value="1"/>
</dbReference>
<evidence type="ECO:0000256" key="18">
    <source>
        <dbReference type="ARBA" id="ARBA00036928"/>
    </source>
</evidence>
<dbReference type="AlphaFoldDB" id="A0A8T2J4D0"/>
<dbReference type="Proteomes" id="UP000812440">
    <property type="component" value="Chromosome 4"/>
</dbReference>
<keyword evidence="4 19" id="KW-0328">Glycosyltransferase</keyword>
<dbReference type="EC" id="2.4.1.-" evidence="19"/>
<evidence type="ECO:0000256" key="5">
    <source>
        <dbReference type="ARBA" id="ARBA00022679"/>
    </source>
</evidence>
<evidence type="ECO:0000313" key="22">
    <source>
        <dbReference type="EMBL" id="KAG8438200.1"/>
    </source>
</evidence>
<dbReference type="Pfam" id="PF17039">
    <property type="entry name" value="Glyco_tran_10_N"/>
    <property type="match status" value="1"/>
</dbReference>
<keyword evidence="10" id="KW-0443">Lipid metabolism</keyword>
<dbReference type="Gene3D" id="3.40.50.11660">
    <property type="entry name" value="Glycosyl transferase family 10, C-terminal domain"/>
    <property type="match status" value="1"/>
</dbReference>
<dbReference type="InterPro" id="IPR031481">
    <property type="entry name" value="Glyco_tran_10_N"/>
</dbReference>
<protein>
    <recommendedName>
        <fullName evidence="19">Fucosyltransferase</fullName>
        <ecNumber evidence="19">2.4.1.-</ecNumber>
    </recommendedName>
</protein>
<keyword evidence="7" id="KW-0735">Signal-anchor</keyword>
<accession>A0A8T2J4D0</accession>
<keyword evidence="8 19" id="KW-1133">Transmembrane helix</keyword>
<dbReference type="PANTHER" id="PTHR11929:SF11">
    <property type="entry name" value="4-GALACTOSYL-N-ACETYLGLUCOSAMINIDE 3-ALPHA-L-FUCOSYLTRANSFERASE FUT5"/>
    <property type="match status" value="1"/>
</dbReference>
<evidence type="ECO:0000256" key="8">
    <source>
        <dbReference type="ARBA" id="ARBA00022989"/>
    </source>
</evidence>
<comment type="pathway">
    <text evidence="2">Protein modification; protein glycosylation.</text>
</comment>
<sequence length="343" mass="40642">MTSCYQFAVFFFLQMVFGFILFSYYKGNNQYSPSEPKPTVLPSRSETPQIILLWTWPFGNPFPLNQCPSSSAYLGCWFTADRKYYSSAKAIVFHHRDVCVSRNQMPQEPRPPGQYWVWFNLESPSHSPNLRFMDDLINITMTYRLDSDIFSPYGFLLQHNSSKSFTIPEKSKLVAWVVSNWNPNSRRVQLYEELKKYIQIDVYGRQHIPLQGQITDTISKYKFYLSFENSIHKDYITEKFWSNALNSGTVPVVLGPPRENYEKFAPRDSFIHVDDFPNAKQLAEYLLQLDKDTEKYQKYFQWRSRLETNKDGEWWADHYCKVCKFLKEAPAYRSIANLEKWYT</sequence>
<evidence type="ECO:0000256" key="13">
    <source>
        <dbReference type="ARBA" id="ARBA00029329"/>
    </source>
</evidence>
<dbReference type="GO" id="GO:0006629">
    <property type="term" value="P:lipid metabolic process"/>
    <property type="evidence" value="ECO:0007669"/>
    <property type="project" value="UniProtKB-KW"/>
</dbReference>
<comment type="catalytic activity">
    <reaction evidence="14">
        <text>an alpha-Neu5Ac-(2-&gt;3)-beta-D-Gal-(1-&gt;4)-beta-D-GlcNAc-(1-&gt;3)-beta-D-Gal-(1-&gt;4)-[alpha-L-Fuc-(1-&gt;3)]-beta-D-GlcNAc derivative + GDP-beta-L-fucose = an alpha-Neu5Ac-(2-&gt;3)-beta-D-Gal-(1-&gt;4)-[alpha-L-Fuc-(1-&gt;3)]-beta-D-GlcNAc-(1-&gt;3)-beta-D-Gal-(1-&gt;4)-[alpha-L-Fuc-(1-&gt;3)]-beta-D-GlcNAc derivative + GDP + H(+)</text>
        <dbReference type="Rhea" id="RHEA:52864"/>
        <dbReference type="ChEBI" id="CHEBI:15378"/>
        <dbReference type="ChEBI" id="CHEBI:57273"/>
        <dbReference type="ChEBI" id="CHEBI:58189"/>
        <dbReference type="ChEBI" id="CHEBI:145342"/>
        <dbReference type="ChEBI" id="CHEBI:145343"/>
    </reaction>
    <physiologicalReaction direction="left-to-right" evidence="14">
        <dbReference type="Rhea" id="RHEA:52865"/>
    </physiologicalReaction>
</comment>
<evidence type="ECO:0000259" key="20">
    <source>
        <dbReference type="Pfam" id="PF00852"/>
    </source>
</evidence>
<dbReference type="InterPro" id="IPR001503">
    <property type="entry name" value="Glyco_trans_10"/>
</dbReference>
<dbReference type="PANTHER" id="PTHR11929">
    <property type="entry name" value="ALPHA- 1,3 -FUCOSYLTRANSFERASE"/>
    <property type="match status" value="1"/>
</dbReference>
<gene>
    <name evidence="22" type="ORF">GDO86_008766</name>
</gene>
<keyword evidence="23" id="KW-1185">Reference proteome</keyword>
<dbReference type="Pfam" id="PF00852">
    <property type="entry name" value="Glyco_transf_10"/>
    <property type="match status" value="1"/>
</dbReference>
<keyword evidence="12" id="KW-0325">Glycoprotein</keyword>
<evidence type="ECO:0000256" key="15">
    <source>
        <dbReference type="ARBA" id="ARBA00036273"/>
    </source>
</evidence>